<dbReference type="InterPro" id="IPR050204">
    <property type="entry name" value="AraC_XylS_family_regulators"/>
</dbReference>
<name>A0AAE2ZHC2_9HYPH</name>
<keyword evidence="6" id="KW-1185">Reference proteome</keyword>
<dbReference type="SUPFAM" id="SSF46689">
    <property type="entry name" value="Homeodomain-like"/>
    <property type="match status" value="1"/>
</dbReference>
<comment type="caution">
    <text evidence="5">The sequence shown here is derived from an EMBL/GenBank/DDBJ whole genome shotgun (WGS) entry which is preliminary data.</text>
</comment>
<feature type="domain" description="HTH araC/xylS-type" evidence="4">
    <location>
        <begin position="212"/>
        <end position="312"/>
    </location>
</feature>
<evidence type="ECO:0000313" key="5">
    <source>
        <dbReference type="EMBL" id="MBW8636311.1"/>
    </source>
</evidence>
<dbReference type="AlphaFoldDB" id="A0AAE2ZHC2"/>
<dbReference type="GO" id="GO:0003700">
    <property type="term" value="F:DNA-binding transcription factor activity"/>
    <property type="evidence" value="ECO:0007669"/>
    <property type="project" value="InterPro"/>
</dbReference>
<dbReference type="EMBL" id="JAICBX010000001">
    <property type="protein sequence ID" value="MBW8636311.1"/>
    <property type="molecule type" value="Genomic_DNA"/>
</dbReference>
<reference evidence="5" key="1">
    <citation type="submission" date="2021-08" db="EMBL/GenBank/DDBJ databases">
        <title>Hoeflea bacterium WL0058 sp. nov., isolated from the sediment.</title>
        <authorList>
            <person name="Wang L."/>
            <person name="Zhang D."/>
        </authorList>
    </citation>
    <scope>NUCLEOTIDE SEQUENCE</scope>
    <source>
        <strain evidence="5">WL0058</strain>
    </source>
</reference>
<dbReference type="GO" id="GO:0043565">
    <property type="term" value="F:sequence-specific DNA binding"/>
    <property type="evidence" value="ECO:0007669"/>
    <property type="project" value="InterPro"/>
</dbReference>
<dbReference type="InterPro" id="IPR009057">
    <property type="entry name" value="Homeodomain-like_sf"/>
</dbReference>
<evidence type="ECO:0000256" key="3">
    <source>
        <dbReference type="ARBA" id="ARBA00023163"/>
    </source>
</evidence>
<dbReference type="RefSeq" id="WP_220227005.1">
    <property type="nucleotide sequence ID" value="NZ_JAICBX010000001.1"/>
</dbReference>
<organism evidence="5 6">
    <name type="scientific">Flavimaribacter sediminis</name>
    <dbReference type="NCBI Taxonomy" id="2865987"/>
    <lineage>
        <taxon>Bacteria</taxon>
        <taxon>Pseudomonadati</taxon>
        <taxon>Pseudomonadota</taxon>
        <taxon>Alphaproteobacteria</taxon>
        <taxon>Hyphomicrobiales</taxon>
        <taxon>Rhizobiaceae</taxon>
        <taxon>Flavimaribacter</taxon>
    </lineage>
</organism>
<dbReference type="Proteomes" id="UP001196509">
    <property type="component" value="Unassembled WGS sequence"/>
</dbReference>
<sequence>MVHDLVPSIILDKSIVGEKHVFDAWREQVRECYDIKLGSDQPSSRETLKAWLIDSLIFSDVAFSSQSFSHCKSHLRNSSDYLSLQIYSKGRCRGIVDNISFDMLPGEVHVFDFSREFNSFSESSGVFGVVLPHKAIGYDPGQHPAYFKFPSGSPITHLLIESVFAVLDRASQITTDEAGAIREGFCGLLKGLLGITSLDKPLSPKLGKLRSDAMKEYLEKHLADPDLNVERLSKQFGVSIPTVYRDFAEIGGVSHYIMQRRLDHAFSRLVSGPSRYGKVQDVSMNLGFEDPAYFSRLFRQRFGTTPTFVMNMNVSGHASNPGKGKLKTPFLGDWFKSIS</sequence>
<dbReference type="Gene3D" id="1.10.10.60">
    <property type="entry name" value="Homeodomain-like"/>
    <property type="match status" value="1"/>
</dbReference>
<protein>
    <submittedName>
        <fullName evidence="5">AraC family transcriptional regulator</fullName>
    </submittedName>
</protein>
<keyword evidence="1" id="KW-0805">Transcription regulation</keyword>
<evidence type="ECO:0000256" key="2">
    <source>
        <dbReference type="ARBA" id="ARBA00023125"/>
    </source>
</evidence>
<keyword evidence="3" id="KW-0804">Transcription</keyword>
<dbReference type="PANTHER" id="PTHR46796:SF6">
    <property type="entry name" value="ARAC SUBFAMILY"/>
    <property type="match status" value="1"/>
</dbReference>
<dbReference type="SMART" id="SM00342">
    <property type="entry name" value="HTH_ARAC"/>
    <property type="match status" value="1"/>
</dbReference>
<dbReference type="PANTHER" id="PTHR46796">
    <property type="entry name" value="HTH-TYPE TRANSCRIPTIONAL ACTIVATOR RHAS-RELATED"/>
    <property type="match status" value="1"/>
</dbReference>
<dbReference type="InterPro" id="IPR018060">
    <property type="entry name" value="HTH_AraC"/>
</dbReference>
<gene>
    <name evidence="5" type="ORF">K1W69_03845</name>
</gene>
<evidence type="ECO:0000256" key="1">
    <source>
        <dbReference type="ARBA" id="ARBA00023015"/>
    </source>
</evidence>
<evidence type="ECO:0000259" key="4">
    <source>
        <dbReference type="PROSITE" id="PS01124"/>
    </source>
</evidence>
<accession>A0AAE2ZHC2</accession>
<dbReference type="Pfam" id="PF12833">
    <property type="entry name" value="HTH_18"/>
    <property type="match status" value="1"/>
</dbReference>
<dbReference type="PROSITE" id="PS01124">
    <property type="entry name" value="HTH_ARAC_FAMILY_2"/>
    <property type="match status" value="1"/>
</dbReference>
<proteinExistence type="predicted"/>
<dbReference type="InterPro" id="IPR020449">
    <property type="entry name" value="Tscrpt_reg_AraC-type_HTH"/>
</dbReference>
<evidence type="ECO:0000313" key="6">
    <source>
        <dbReference type="Proteomes" id="UP001196509"/>
    </source>
</evidence>
<dbReference type="PRINTS" id="PR00032">
    <property type="entry name" value="HTHARAC"/>
</dbReference>
<keyword evidence="2" id="KW-0238">DNA-binding</keyword>